<proteinExistence type="inferred from homology"/>
<evidence type="ECO:0000256" key="3">
    <source>
        <dbReference type="ARBA" id="ARBA00005315"/>
    </source>
</evidence>
<dbReference type="STRING" id="269621.A0A238FCI1"/>
<name>A0A238FCI1_9BASI</name>
<dbReference type="InterPro" id="IPR017850">
    <property type="entry name" value="Alkaline_phosphatase_core_sf"/>
</dbReference>
<evidence type="ECO:0000256" key="10">
    <source>
        <dbReference type="ARBA" id="ARBA00023136"/>
    </source>
</evidence>
<dbReference type="InterPro" id="IPR037674">
    <property type="entry name" value="PIG-G_N"/>
</dbReference>
<evidence type="ECO:0000256" key="5">
    <source>
        <dbReference type="ARBA" id="ARBA00022502"/>
    </source>
</evidence>
<dbReference type="Proteomes" id="UP000198372">
    <property type="component" value="Unassembled WGS sequence"/>
</dbReference>
<dbReference type="InterPro" id="IPR045687">
    <property type="entry name" value="PIGG/GPI7_C"/>
</dbReference>
<comment type="subcellular location">
    <subcellularLocation>
        <location evidence="1 12">Endoplasmic reticulum membrane</location>
        <topology evidence="1 12">Multi-pass membrane protein</topology>
    </subcellularLocation>
</comment>
<dbReference type="GO" id="GO:0051267">
    <property type="term" value="F:CP2 mannose-ethanolamine phosphotransferase activity"/>
    <property type="evidence" value="ECO:0007669"/>
    <property type="project" value="TreeGrafter"/>
</dbReference>
<dbReference type="GO" id="GO:0006506">
    <property type="term" value="P:GPI anchor biosynthetic process"/>
    <property type="evidence" value="ECO:0007669"/>
    <property type="project" value="UniProtKB-UniPathway"/>
</dbReference>
<dbReference type="OrthoDB" id="272139at2759"/>
<reference evidence="15" key="1">
    <citation type="submission" date="2016-09" db="EMBL/GenBank/DDBJ databases">
        <authorList>
            <person name="Jeantristanb JTB J.-T."/>
            <person name="Ricardo R."/>
        </authorList>
    </citation>
    <scope>NUCLEOTIDE SEQUENCE [LARGE SCALE GENOMIC DNA]</scope>
</reference>
<evidence type="ECO:0000256" key="7">
    <source>
        <dbReference type="ARBA" id="ARBA00022692"/>
    </source>
</evidence>
<comment type="similarity">
    <text evidence="3 12">Belongs to the PIGG/PIGN/PIGO family. PIGG subfamily.</text>
</comment>
<dbReference type="SUPFAM" id="SSF53649">
    <property type="entry name" value="Alkaline phosphatase-like"/>
    <property type="match status" value="1"/>
</dbReference>
<dbReference type="CDD" id="cd16024">
    <property type="entry name" value="GPI_EPT_2"/>
    <property type="match status" value="1"/>
</dbReference>
<comment type="function">
    <text evidence="12">Ethanolamine phosphate transferase involved in glycosylphosphatidylinositol-anchor biosynthesis. Transfers ethanolamine phosphate to the GPI second mannose.</text>
</comment>
<dbReference type="InterPro" id="IPR039527">
    <property type="entry name" value="PIGG/GPI7"/>
</dbReference>
<protein>
    <recommendedName>
        <fullName evidence="4 12">GPI ethanolamine phosphate transferase 2</fullName>
    </recommendedName>
</protein>
<evidence type="ECO:0000256" key="9">
    <source>
        <dbReference type="ARBA" id="ARBA00022989"/>
    </source>
</evidence>
<dbReference type="EMBL" id="FMSP01000006">
    <property type="protein sequence ID" value="SCV70897.1"/>
    <property type="molecule type" value="Genomic_DNA"/>
</dbReference>
<evidence type="ECO:0000256" key="12">
    <source>
        <dbReference type="RuleBase" id="RU367106"/>
    </source>
</evidence>
<dbReference type="GO" id="GO:0005789">
    <property type="term" value="C:endoplasmic reticulum membrane"/>
    <property type="evidence" value="ECO:0007669"/>
    <property type="project" value="UniProtKB-SubCell"/>
</dbReference>
<evidence type="ECO:0000313" key="14">
    <source>
        <dbReference type="EMBL" id="SCV70897.1"/>
    </source>
</evidence>
<sequence>MSRDRSTWVTLSLLSLAGALVFARGFFPVKPLLDGYNTPQARTSHSTTSIIAHDAHSKNGSDDYVPFDRLAFILVDALRSDFAFGRTSKMSFVHSLINDERALPFTALAQAPTVTLPRLKALTTGSNPTFLDAIMNLAEGSAPVLQNVDSWVRQLALGEEAVGRKPKRVVFVGDDTWLRMFPEEWFDWAEGVSSFFVTDTVTVDTNVTRHLDALLSPSLSSVGSPPPDWDVLLLHYLGLDHVGHLGGPSSPLMHPKQVEMDQVVERVFKALEVRDRSDGKQSLLVLVGDHGMNEIGNHGGSSEPEMTAALMIASPTRRMRHRPDRAARSVSGSPYRLHEVVNQIDLVPSLSLLFDLGIPTNSMGKLIKSVVAAFGPTDMSSCLRRNAWQLERVLDAASPGASAGIASRVSGSDYLSSEGDVKEFLIQAQDRLMSTFTESDLRPMVFGLILQASTAIQALSRTKKGFGGSTGSTGRFIIASTLLAYLGTYFATSFIEEEQEFYFFSAASALLLLALRPKALLRERVMLLLTAISVRVMRGWSFNGQKSVPNESLSALLAASPTAGQALGGFSFLVGAAISLHALFRAAKPMPHLRRKIPLSTLFVRALSFGTLATLSLLHAAVNLILKFFAASTSSTLADLVLSDAVELARISFGLGATTWLVARICRFAVPMDARTFKVLQLSAIASTLMTVSRPSNLPLFPILWIQYFLLSNLNCGTLISSFLVLLLQRVSFFAFGGSNSLATIDLSNAYTGLRSYSILPVSLLTYASNFAGPIFLSTSSLLPHSTLPYTTTFHSLSLFALCLSATHFRQHLSSGRRSVTS</sequence>
<dbReference type="AlphaFoldDB" id="A0A238FCI1"/>
<accession>A0A238FCI1</accession>
<organism evidence="14 15">
    <name type="scientific">Microbotryum intermedium</name>
    <dbReference type="NCBI Taxonomy" id="269621"/>
    <lineage>
        <taxon>Eukaryota</taxon>
        <taxon>Fungi</taxon>
        <taxon>Dikarya</taxon>
        <taxon>Basidiomycota</taxon>
        <taxon>Pucciniomycotina</taxon>
        <taxon>Microbotryomycetes</taxon>
        <taxon>Microbotryales</taxon>
        <taxon>Microbotryaceae</taxon>
        <taxon>Microbotryum</taxon>
    </lineage>
</organism>
<feature type="transmembrane region" description="Helical" evidence="12">
    <location>
        <begin position="562"/>
        <end position="584"/>
    </location>
</feature>
<feature type="domain" description="GPI ethanolamine phosphate transferase 2 C-terminal" evidence="13">
    <location>
        <begin position="440"/>
        <end position="784"/>
    </location>
</feature>
<gene>
    <name evidence="14" type="ORF">BQ2448_3659</name>
</gene>
<feature type="transmembrane region" description="Helical" evidence="12">
    <location>
        <begin position="604"/>
        <end position="631"/>
    </location>
</feature>
<evidence type="ECO:0000256" key="8">
    <source>
        <dbReference type="ARBA" id="ARBA00022824"/>
    </source>
</evidence>
<comment type="pathway">
    <text evidence="2 12">Glycolipid biosynthesis; glycosylphosphatidylinositol-anchor biosynthesis.</text>
</comment>
<dbReference type="UniPathway" id="UPA00196"/>
<keyword evidence="11" id="KW-0325">Glycoprotein</keyword>
<dbReference type="InterPro" id="IPR002591">
    <property type="entry name" value="Phosphodiest/P_Trfase"/>
</dbReference>
<evidence type="ECO:0000313" key="15">
    <source>
        <dbReference type="Proteomes" id="UP000198372"/>
    </source>
</evidence>
<keyword evidence="7 12" id="KW-0812">Transmembrane</keyword>
<keyword evidence="15" id="KW-1185">Reference proteome</keyword>
<dbReference type="PANTHER" id="PTHR23072">
    <property type="entry name" value="PHOSPHATIDYLINOSITOL GLYCAN-RELATED"/>
    <property type="match status" value="1"/>
</dbReference>
<feature type="transmembrane region" description="Helical" evidence="12">
    <location>
        <begin position="705"/>
        <end position="728"/>
    </location>
</feature>
<evidence type="ECO:0000256" key="6">
    <source>
        <dbReference type="ARBA" id="ARBA00022679"/>
    </source>
</evidence>
<evidence type="ECO:0000256" key="1">
    <source>
        <dbReference type="ARBA" id="ARBA00004477"/>
    </source>
</evidence>
<keyword evidence="6 12" id="KW-0808">Transferase</keyword>
<dbReference type="Pfam" id="PF01663">
    <property type="entry name" value="Phosphodiest"/>
    <property type="match status" value="1"/>
</dbReference>
<dbReference type="PANTHER" id="PTHR23072:SF0">
    <property type="entry name" value="GPI ETHANOLAMINE PHOSPHATE TRANSFERASE 2"/>
    <property type="match status" value="1"/>
</dbReference>
<evidence type="ECO:0000256" key="2">
    <source>
        <dbReference type="ARBA" id="ARBA00004687"/>
    </source>
</evidence>
<keyword evidence="5 12" id="KW-0337">GPI-anchor biosynthesis</keyword>
<evidence type="ECO:0000256" key="4">
    <source>
        <dbReference type="ARBA" id="ARBA00020830"/>
    </source>
</evidence>
<comment type="caution">
    <text evidence="12">Lacks conserved residue(s) required for the propagation of feature annotation.</text>
</comment>
<dbReference type="Pfam" id="PF19316">
    <property type="entry name" value="PIGO_PIGG"/>
    <property type="match status" value="1"/>
</dbReference>
<keyword evidence="10 12" id="KW-0472">Membrane</keyword>
<keyword evidence="9 12" id="KW-1133">Transmembrane helix</keyword>
<evidence type="ECO:0000259" key="13">
    <source>
        <dbReference type="Pfam" id="PF19316"/>
    </source>
</evidence>
<keyword evidence="8 12" id="KW-0256">Endoplasmic reticulum</keyword>
<evidence type="ECO:0000256" key="11">
    <source>
        <dbReference type="ARBA" id="ARBA00023180"/>
    </source>
</evidence>
<dbReference type="Gene3D" id="3.40.720.10">
    <property type="entry name" value="Alkaline Phosphatase, subunit A"/>
    <property type="match status" value="1"/>
</dbReference>